<dbReference type="RefSeq" id="YP_009333098.1">
    <property type="nucleotide sequence ID" value="NC_032402.1"/>
</dbReference>
<accession>A0A1L2C9U3</accession>
<feature type="transmembrane region" description="Helical" evidence="1">
    <location>
        <begin position="108"/>
        <end position="134"/>
    </location>
</feature>
<geneLocation type="mitochondrion" evidence="2"/>
<evidence type="ECO:0000256" key="1">
    <source>
        <dbReference type="SAM" id="Phobius"/>
    </source>
</evidence>
<keyword evidence="1" id="KW-0472">Membrane</keyword>
<gene>
    <name evidence="2" type="primary">ND6</name>
</gene>
<organism evidence="2">
    <name type="scientific">Araneus angulatus</name>
    <name type="common">Orb-weaving spider</name>
    <dbReference type="NCBI Taxonomy" id="1112382"/>
    <lineage>
        <taxon>Eukaryota</taxon>
        <taxon>Metazoa</taxon>
        <taxon>Ecdysozoa</taxon>
        <taxon>Arthropoda</taxon>
        <taxon>Chelicerata</taxon>
        <taxon>Arachnida</taxon>
        <taxon>Araneae</taxon>
        <taxon>Araneomorphae</taxon>
        <taxon>Entelegynae</taxon>
        <taxon>Araneoidea</taxon>
        <taxon>Araneidae</taxon>
        <taxon>Araneus</taxon>
    </lineage>
</organism>
<dbReference type="AlphaFoldDB" id="A0A1L2C9U3"/>
<dbReference type="GeneID" id="30690405"/>
<proteinExistence type="predicted"/>
<sequence>MKMMITLGVLFITSIQPMLIILSMIMIVLFYSLYMKWMLMSFWFSYMMILVLMSGVLVIFTYMMSVLPNESFENSGMLFLLIGMYYLYNKLNYYEFVLDLSISSMEIWVSYLFVVSMFLVMYLLFLMILVVWISMMEMGAIRIM</sequence>
<name>A0A1L2C9U3_ARAAN</name>
<feature type="transmembrane region" description="Helical" evidence="1">
    <location>
        <begin position="7"/>
        <end position="31"/>
    </location>
</feature>
<protein>
    <submittedName>
        <fullName evidence="2">NADH dehydrogenase subunit 6</fullName>
    </submittedName>
</protein>
<keyword evidence="2" id="KW-0496">Mitochondrion</keyword>
<feature type="transmembrane region" description="Helical" evidence="1">
    <location>
        <begin position="43"/>
        <end position="64"/>
    </location>
</feature>
<feature type="transmembrane region" description="Helical" evidence="1">
    <location>
        <begin position="71"/>
        <end position="88"/>
    </location>
</feature>
<reference evidence="2" key="1">
    <citation type="submission" date="2015-12" db="EMBL/GenBank/DDBJ databases">
        <title>The complete mitochondrial genome of Orbwave spider Araneus angulatus (Araneae: Araneidae).</title>
        <authorList>
            <person name="Fang W."/>
            <person name="Wang Z."/>
            <person name="Li C."/>
            <person name="Yu X."/>
        </authorList>
    </citation>
    <scope>NUCLEOTIDE SEQUENCE</scope>
</reference>
<keyword evidence="1" id="KW-0812">Transmembrane</keyword>
<keyword evidence="1" id="KW-1133">Transmembrane helix</keyword>
<evidence type="ECO:0000313" key="2">
    <source>
        <dbReference type="EMBL" id="AMD83665.1"/>
    </source>
</evidence>
<dbReference type="EMBL" id="KU365988">
    <property type="protein sequence ID" value="AMD83665.1"/>
    <property type="molecule type" value="Genomic_DNA"/>
</dbReference>
<dbReference type="CTD" id="4541"/>